<proteinExistence type="predicted"/>
<dbReference type="Proteomes" id="UP000559010">
    <property type="component" value="Unassembled WGS sequence"/>
</dbReference>
<evidence type="ECO:0008006" key="3">
    <source>
        <dbReference type="Google" id="ProtNLM"/>
    </source>
</evidence>
<name>A0A848IUZ7_9BACT</name>
<protein>
    <recommendedName>
        <fullName evidence="3">Porin</fullName>
    </recommendedName>
</protein>
<dbReference type="Pfam" id="PF19577">
    <property type="entry name" value="DcaP"/>
    <property type="match status" value="1"/>
</dbReference>
<dbReference type="AlphaFoldDB" id="A0A848IUZ7"/>
<gene>
    <name evidence="1" type="ORF">HH304_07925</name>
</gene>
<dbReference type="RefSeq" id="WP_169679933.1">
    <property type="nucleotide sequence ID" value="NZ_JABBNU010000004.1"/>
</dbReference>
<reference evidence="1 2" key="1">
    <citation type="submission" date="2020-04" db="EMBL/GenBank/DDBJ databases">
        <title>Flammeovirgaceae bacterium KN852 isolated from deep sea.</title>
        <authorList>
            <person name="Zhang D.-C."/>
        </authorList>
    </citation>
    <scope>NUCLEOTIDE SEQUENCE [LARGE SCALE GENOMIC DNA]</scope>
    <source>
        <strain evidence="1 2">KN852</strain>
    </source>
</reference>
<evidence type="ECO:0000313" key="2">
    <source>
        <dbReference type="Proteomes" id="UP000559010"/>
    </source>
</evidence>
<accession>A0A848IUZ7</accession>
<keyword evidence="2" id="KW-1185">Reference proteome</keyword>
<comment type="caution">
    <text evidence="1">The sequence shown here is derived from an EMBL/GenBank/DDBJ whole genome shotgun (WGS) entry which is preliminary data.</text>
</comment>
<evidence type="ECO:0000313" key="1">
    <source>
        <dbReference type="EMBL" id="NMM48323.1"/>
    </source>
</evidence>
<dbReference type="SUPFAM" id="SSF56935">
    <property type="entry name" value="Porins"/>
    <property type="match status" value="1"/>
</dbReference>
<organism evidence="1 2">
    <name type="scientific">Marinigracilibium pacificum</name>
    <dbReference type="NCBI Taxonomy" id="2729599"/>
    <lineage>
        <taxon>Bacteria</taxon>
        <taxon>Pseudomonadati</taxon>
        <taxon>Bacteroidota</taxon>
        <taxon>Cytophagia</taxon>
        <taxon>Cytophagales</taxon>
        <taxon>Flammeovirgaceae</taxon>
        <taxon>Marinigracilibium</taxon>
    </lineage>
</organism>
<sequence>MKSFILITIILLLFPYQSIYGQDNYSKLRGSPEDSLTTKDFPGAWNLPNTDLYLKFGGYFRLDVIYDFNGAGSRNQLLMNQIPADNTPEASAGPFFNMHVRETRFNFDLRRTTDSRRPLKFFLEFDFFDESLKAGQPRLRHAFVKYGNLLVGQTWTNLSDLRVFPFIMDFSAGDALFGGRTIQIRYEKEFIKNWQYGVSLEMPALNGIYNPFNQPGEPMPVVPIFSARITNNHDNGMITLGGQIEQLRWDGQDQGPNTTSPGWGVVFNGRQTLTNNFFITWHSSYNNGITRQILIFAGTDQGAVLTQNGDIELENAITLAFGGGYQLTKSLSTNIAYAYMDRGNLEFRPDNTLESGGMGHFNFIWTIEKFAMAGIEYAWGNINNLDKAKGNANRLQAMVKYSF</sequence>
<dbReference type="InterPro" id="IPR045748">
    <property type="entry name" value="DcaP"/>
</dbReference>
<dbReference type="EMBL" id="JABBNU010000004">
    <property type="protein sequence ID" value="NMM48323.1"/>
    <property type="molecule type" value="Genomic_DNA"/>
</dbReference>